<gene>
    <name evidence="2" type="ORF">PROFUN_07609</name>
</gene>
<feature type="region of interest" description="Disordered" evidence="1">
    <location>
        <begin position="190"/>
        <end position="213"/>
    </location>
</feature>
<accession>A0A2P6NK12</accession>
<dbReference type="AlphaFoldDB" id="A0A2P6NK12"/>
<protein>
    <submittedName>
        <fullName evidence="2">Uncharacterized protein</fullName>
    </submittedName>
</protein>
<sequence length="213" mass="23863">MSSDLLSFIPQEFQCTQSSPLSVEFVRCSAVKTASSNGTSMACRLLRQPEMKYSATKPSENTPGVPRILVLQDPEWSLRGVEVAASGDCPDQSGKEYAVCFRRRKKQSLSKREAWLVFRQEGEQKRGSARRTLDNCFDIFVFHLDEKNITVTTYAIAMLFFSRIFTNLSTKGLFFFQPFGPFVGRKAIETATPPTQKLGNADTTADRPPDHSS</sequence>
<name>A0A2P6NK12_9EUKA</name>
<evidence type="ECO:0000313" key="3">
    <source>
        <dbReference type="Proteomes" id="UP000241769"/>
    </source>
</evidence>
<keyword evidence="3" id="KW-1185">Reference proteome</keyword>
<dbReference type="InParanoid" id="A0A2P6NK12"/>
<dbReference type="EMBL" id="MDYQ01000065">
    <property type="protein sequence ID" value="PRP84308.1"/>
    <property type="molecule type" value="Genomic_DNA"/>
</dbReference>
<proteinExistence type="predicted"/>
<reference evidence="2 3" key="1">
    <citation type="journal article" date="2018" name="Genome Biol. Evol.">
        <title>Multiple Roots of Fruiting Body Formation in Amoebozoa.</title>
        <authorList>
            <person name="Hillmann F."/>
            <person name="Forbes G."/>
            <person name="Novohradska S."/>
            <person name="Ferling I."/>
            <person name="Riege K."/>
            <person name="Groth M."/>
            <person name="Westermann M."/>
            <person name="Marz M."/>
            <person name="Spaller T."/>
            <person name="Winckler T."/>
            <person name="Schaap P."/>
            <person name="Glockner G."/>
        </authorList>
    </citation>
    <scope>NUCLEOTIDE SEQUENCE [LARGE SCALE GENOMIC DNA]</scope>
    <source>
        <strain evidence="2 3">Jena</strain>
    </source>
</reference>
<organism evidence="2 3">
    <name type="scientific">Planoprotostelium fungivorum</name>
    <dbReference type="NCBI Taxonomy" id="1890364"/>
    <lineage>
        <taxon>Eukaryota</taxon>
        <taxon>Amoebozoa</taxon>
        <taxon>Evosea</taxon>
        <taxon>Variosea</taxon>
        <taxon>Cavosteliida</taxon>
        <taxon>Cavosteliaceae</taxon>
        <taxon>Planoprotostelium</taxon>
    </lineage>
</organism>
<feature type="compositionally biased region" description="Polar residues" evidence="1">
    <location>
        <begin position="192"/>
        <end position="203"/>
    </location>
</feature>
<evidence type="ECO:0000313" key="2">
    <source>
        <dbReference type="EMBL" id="PRP84308.1"/>
    </source>
</evidence>
<comment type="caution">
    <text evidence="2">The sequence shown here is derived from an EMBL/GenBank/DDBJ whole genome shotgun (WGS) entry which is preliminary data.</text>
</comment>
<evidence type="ECO:0000256" key="1">
    <source>
        <dbReference type="SAM" id="MobiDB-lite"/>
    </source>
</evidence>
<dbReference type="Proteomes" id="UP000241769">
    <property type="component" value="Unassembled WGS sequence"/>
</dbReference>
<feature type="compositionally biased region" description="Basic and acidic residues" evidence="1">
    <location>
        <begin position="204"/>
        <end position="213"/>
    </location>
</feature>